<dbReference type="EC" id="6.1.1.2" evidence="8"/>
<evidence type="ECO:0000256" key="8">
    <source>
        <dbReference type="HAMAP-Rule" id="MF_00140"/>
    </source>
</evidence>
<feature type="short sequence motif" description="'KMSKS' region" evidence="8">
    <location>
        <begin position="197"/>
        <end position="201"/>
    </location>
</feature>
<dbReference type="InterPro" id="IPR002306">
    <property type="entry name" value="Trp-tRNA-ligase"/>
</dbReference>
<feature type="binding site" evidence="8">
    <location>
        <begin position="11"/>
        <end position="13"/>
    </location>
    <ligand>
        <name>ATP</name>
        <dbReference type="ChEBI" id="CHEBI:30616"/>
    </ligand>
</feature>
<dbReference type="PRINTS" id="PR01039">
    <property type="entry name" value="TRNASYNTHTRP"/>
</dbReference>
<dbReference type="EMBL" id="OZ034688">
    <property type="protein sequence ID" value="CAL1329314.1"/>
    <property type="molecule type" value="Genomic_DNA"/>
</dbReference>
<dbReference type="SUPFAM" id="SSF52374">
    <property type="entry name" value="Nucleotidylyl transferase"/>
    <property type="match status" value="1"/>
</dbReference>
<dbReference type="Gene3D" id="1.10.240.10">
    <property type="entry name" value="Tyrosyl-Transfer RNA Synthetase"/>
    <property type="match status" value="1"/>
</dbReference>
<dbReference type="Pfam" id="PF00579">
    <property type="entry name" value="tRNA-synt_1b"/>
    <property type="match status" value="1"/>
</dbReference>
<comment type="subcellular location">
    <subcellularLocation>
        <location evidence="8">Cytoplasm</location>
    </subcellularLocation>
</comment>
<keyword evidence="11" id="KW-1185">Reference proteome</keyword>
<feature type="binding site" evidence="8">
    <location>
        <position position="188"/>
    </location>
    <ligand>
        <name>ATP</name>
        <dbReference type="ChEBI" id="CHEBI:30616"/>
    </ligand>
</feature>
<dbReference type="PROSITE" id="PS00178">
    <property type="entry name" value="AA_TRNA_LIGASE_I"/>
    <property type="match status" value="1"/>
</dbReference>
<name>A0ABM9NPB3_9GAMM</name>
<evidence type="ECO:0000256" key="1">
    <source>
        <dbReference type="ARBA" id="ARBA00005594"/>
    </source>
</evidence>
<feature type="binding site" evidence="8">
    <location>
        <position position="135"/>
    </location>
    <ligand>
        <name>L-tryptophan</name>
        <dbReference type="ChEBI" id="CHEBI:57912"/>
    </ligand>
</feature>
<proteinExistence type="inferred from homology"/>
<keyword evidence="4 8" id="KW-0067">ATP-binding</keyword>
<evidence type="ECO:0000256" key="7">
    <source>
        <dbReference type="ARBA" id="ARBA00049929"/>
    </source>
</evidence>
<comment type="similarity">
    <text evidence="1 8 9">Belongs to the class-I aminoacyl-tRNA synthetase family.</text>
</comment>
<keyword evidence="6 8" id="KW-0030">Aminoacyl-tRNA synthetase</keyword>
<evidence type="ECO:0000256" key="4">
    <source>
        <dbReference type="ARBA" id="ARBA00022840"/>
    </source>
</evidence>
<dbReference type="InterPro" id="IPR024109">
    <property type="entry name" value="Trp-tRNA-ligase_bac-type"/>
</dbReference>
<feature type="binding site" evidence="8">
    <location>
        <begin position="197"/>
        <end position="201"/>
    </location>
    <ligand>
        <name>ATP</name>
        <dbReference type="ChEBI" id="CHEBI:30616"/>
    </ligand>
</feature>
<dbReference type="InterPro" id="IPR002305">
    <property type="entry name" value="aa-tRNA-synth_Ic"/>
</dbReference>
<evidence type="ECO:0000313" key="11">
    <source>
        <dbReference type="Proteomes" id="UP001497533"/>
    </source>
</evidence>
<evidence type="ECO:0000256" key="9">
    <source>
        <dbReference type="RuleBase" id="RU363036"/>
    </source>
</evidence>
<evidence type="ECO:0000256" key="6">
    <source>
        <dbReference type="ARBA" id="ARBA00023146"/>
    </source>
</evidence>
<dbReference type="CDD" id="cd00806">
    <property type="entry name" value="TrpRS_core"/>
    <property type="match status" value="1"/>
</dbReference>
<keyword evidence="2 8" id="KW-0436">Ligase</keyword>
<evidence type="ECO:0000256" key="2">
    <source>
        <dbReference type="ARBA" id="ARBA00022598"/>
    </source>
</evidence>
<dbReference type="PANTHER" id="PTHR43766:SF1">
    <property type="entry name" value="TRYPTOPHAN--TRNA LIGASE, MITOCHONDRIAL"/>
    <property type="match status" value="1"/>
</dbReference>
<sequence>MKKQIVFSGTQPSGKLTIGNYIGALRQWVKLQNNYDCIYCIADQHSLTIKQDPKKIHKKIFDTLAIYLACGIEPKKSIIFTQSHVPQHSQLNWILNCFTYFGELTRMTQFKDKIIKQIKNINSGLFNYPVLMASDILIYQTNKVPVGIDQKQHIELCRNIAKRFNKIYGKIFSIPEQLIDYENNKSTIMGLQEPTKKMSKSDLNINNIITLMDNPKIISKKIKYALTDSEKQENNIYYDIKNKPGISNLLNILSGFTGKKITDLENEFKGYKYNFLKNTVSDVISNFLIEIQKQFNYIRKDEILLKEIIKNGAQKAIERAQITLNKVYEIIGFIKIH</sequence>
<organism evidence="10 11">
    <name type="scientific">Candidatus Providencia siddallii</name>
    <dbReference type="NCBI Taxonomy" id="1715285"/>
    <lineage>
        <taxon>Bacteria</taxon>
        <taxon>Pseudomonadati</taxon>
        <taxon>Pseudomonadota</taxon>
        <taxon>Gammaproteobacteria</taxon>
        <taxon>Enterobacterales</taxon>
        <taxon>Morganellaceae</taxon>
        <taxon>Providencia</taxon>
    </lineage>
</organism>
<protein>
    <recommendedName>
        <fullName evidence="8">Tryptophan--tRNA ligase</fullName>
        <ecNumber evidence="8">6.1.1.2</ecNumber>
    </recommendedName>
    <alternativeName>
        <fullName evidence="8">Tryptophanyl-tRNA synthetase</fullName>
        <shortName evidence="8">TrpRS</shortName>
    </alternativeName>
</protein>
<evidence type="ECO:0000256" key="5">
    <source>
        <dbReference type="ARBA" id="ARBA00022917"/>
    </source>
</evidence>
<evidence type="ECO:0000313" key="10">
    <source>
        <dbReference type="EMBL" id="CAL1329314.1"/>
    </source>
</evidence>
<dbReference type="InterPro" id="IPR014729">
    <property type="entry name" value="Rossmann-like_a/b/a_fold"/>
</dbReference>
<feature type="short sequence motif" description="'HIGH' region" evidence="8">
    <location>
        <begin position="12"/>
        <end position="20"/>
    </location>
</feature>
<accession>A0ABM9NPB3</accession>
<gene>
    <name evidence="8 10" type="primary">trpS</name>
    <name evidence="10" type="ORF">PRHACTZTBTEA_394</name>
</gene>
<evidence type="ECO:0000256" key="3">
    <source>
        <dbReference type="ARBA" id="ARBA00022741"/>
    </source>
</evidence>
<keyword evidence="3 8" id="KW-0547">Nucleotide-binding</keyword>
<dbReference type="PANTHER" id="PTHR43766">
    <property type="entry name" value="TRYPTOPHAN--TRNA LIGASE, MITOCHONDRIAL"/>
    <property type="match status" value="1"/>
</dbReference>
<keyword evidence="5 8" id="KW-0648">Protein biosynthesis</keyword>
<dbReference type="InterPro" id="IPR001412">
    <property type="entry name" value="aa-tRNA-synth_I_CS"/>
</dbReference>
<comment type="catalytic activity">
    <reaction evidence="7 8">
        <text>tRNA(Trp) + L-tryptophan + ATP = L-tryptophyl-tRNA(Trp) + AMP + diphosphate + H(+)</text>
        <dbReference type="Rhea" id="RHEA:24080"/>
        <dbReference type="Rhea" id="RHEA-COMP:9671"/>
        <dbReference type="Rhea" id="RHEA-COMP:9705"/>
        <dbReference type="ChEBI" id="CHEBI:15378"/>
        <dbReference type="ChEBI" id="CHEBI:30616"/>
        <dbReference type="ChEBI" id="CHEBI:33019"/>
        <dbReference type="ChEBI" id="CHEBI:57912"/>
        <dbReference type="ChEBI" id="CHEBI:78442"/>
        <dbReference type="ChEBI" id="CHEBI:78535"/>
        <dbReference type="ChEBI" id="CHEBI:456215"/>
        <dbReference type="EC" id="6.1.1.2"/>
    </reaction>
</comment>
<dbReference type="HAMAP" id="MF_00140_B">
    <property type="entry name" value="Trp_tRNA_synth_B"/>
    <property type="match status" value="1"/>
</dbReference>
<reference evidence="10" key="1">
    <citation type="submission" date="2024-04" db="EMBL/GenBank/DDBJ databases">
        <authorList>
            <person name="Manzano-Marin A."/>
            <person name="Manzano-Marin A."/>
            <person name="Alejandro Manzano Marin A."/>
        </authorList>
    </citation>
    <scope>NUCLEOTIDE SEQUENCE [LARGE SCALE GENOMIC DNA]</scope>
    <source>
        <strain evidence="10">TABTEA</strain>
    </source>
</reference>
<dbReference type="InterPro" id="IPR050203">
    <property type="entry name" value="Trp-tRNA_synthetase"/>
</dbReference>
<comment type="function">
    <text evidence="8">Catalyzes the attachment of tryptophan to tRNA(Trp).</text>
</comment>
<comment type="subunit">
    <text evidence="8">Homodimer.</text>
</comment>
<dbReference type="NCBIfam" id="TIGR00233">
    <property type="entry name" value="trpS"/>
    <property type="match status" value="1"/>
</dbReference>
<feature type="binding site" evidence="8">
    <location>
        <begin position="147"/>
        <end position="149"/>
    </location>
    <ligand>
        <name>ATP</name>
        <dbReference type="ChEBI" id="CHEBI:30616"/>
    </ligand>
</feature>
<keyword evidence="8" id="KW-0963">Cytoplasm</keyword>
<feature type="binding site" evidence="8">
    <location>
        <begin position="19"/>
        <end position="20"/>
    </location>
    <ligand>
        <name>ATP</name>
        <dbReference type="ChEBI" id="CHEBI:30616"/>
    </ligand>
</feature>
<dbReference type="GO" id="GO:0004830">
    <property type="term" value="F:tryptophan-tRNA ligase activity"/>
    <property type="evidence" value="ECO:0007669"/>
    <property type="project" value="UniProtKB-EC"/>
</dbReference>
<dbReference type="Gene3D" id="3.40.50.620">
    <property type="entry name" value="HUPs"/>
    <property type="match status" value="1"/>
</dbReference>
<dbReference type="Proteomes" id="UP001497533">
    <property type="component" value="Chromosome"/>
</dbReference>